<comment type="caution">
    <text evidence="1">The sequence shown here is derived from an EMBL/GenBank/DDBJ whole genome shotgun (WGS) entry which is preliminary data.</text>
</comment>
<reference evidence="1 2" key="1">
    <citation type="submission" date="2019-01" db="EMBL/GenBank/DDBJ databases">
        <title>Chengkuizengella sp. nov., isolated from deep-sea sediment of East Pacific Ocean.</title>
        <authorList>
            <person name="Yang J."/>
            <person name="Lai Q."/>
            <person name="Shao Z."/>
        </authorList>
    </citation>
    <scope>NUCLEOTIDE SEQUENCE [LARGE SCALE GENOMIC DNA]</scope>
    <source>
        <strain evidence="1 2">YPA3-1-1</strain>
    </source>
</reference>
<organism evidence="1 2">
    <name type="scientific">Chengkuizengella marina</name>
    <dbReference type="NCBI Taxonomy" id="2507566"/>
    <lineage>
        <taxon>Bacteria</taxon>
        <taxon>Bacillati</taxon>
        <taxon>Bacillota</taxon>
        <taxon>Bacilli</taxon>
        <taxon>Bacillales</taxon>
        <taxon>Paenibacillaceae</taxon>
        <taxon>Chengkuizengella</taxon>
    </lineage>
</organism>
<sequence>MVTSILINKPDEQDFVNWFENEYDITCFDTECAKIEMELNDKGESKTTILGRAESNYSPGLFNLKLQRLYRGLDNKGDMFSIEVIGFFGNFKVIEQWERIGE</sequence>
<protein>
    <submittedName>
        <fullName evidence="1">Uncharacterized protein</fullName>
    </submittedName>
</protein>
<name>A0A6N9Q8H2_9BACL</name>
<proteinExistence type="predicted"/>
<evidence type="ECO:0000313" key="2">
    <source>
        <dbReference type="Proteomes" id="UP000448943"/>
    </source>
</evidence>
<keyword evidence="2" id="KW-1185">Reference proteome</keyword>
<dbReference type="AlphaFoldDB" id="A0A6N9Q8H2"/>
<dbReference type="EMBL" id="SIJB01000064">
    <property type="protein sequence ID" value="NBI31168.1"/>
    <property type="molecule type" value="Genomic_DNA"/>
</dbReference>
<gene>
    <name evidence="1" type="ORF">ERL59_19735</name>
</gene>
<dbReference type="Proteomes" id="UP000448943">
    <property type="component" value="Unassembled WGS sequence"/>
</dbReference>
<evidence type="ECO:0000313" key="1">
    <source>
        <dbReference type="EMBL" id="NBI31168.1"/>
    </source>
</evidence>
<accession>A0A6N9Q8H2</accession>